<reference evidence="3" key="1">
    <citation type="journal article" date="2019" name="Int. J. Syst. Evol. Microbiol.">
        <title>The Global Catalogue of Microorganisms (GCM) 10K type strain sequencing project: providing services to taxonomists for standard genome sequencing and annotation.</title>
        <authorList>
            <consortium name="The Broad Institute Genomics Platform"/>
            <consortium name="The Broad Institute Genome Sequencing Center for Infectious Disease"/>
            <person name="Wu L."/>
            <person name="Ma J."/>
        </authorList>
    </citation>
    <scope>NUCLEOTIDE SEQUENCE [LARGE SCALE GENOMIC DNA]</scope>
    <source>
        <strain evidence="3">CGMCC 4.7455</strain>
    </source>
</reference>
<feature type="repeat" description="TPR" evidence="1">
    <location>
        <begin position="53"/>
        <end position="86"/>
    </location>
</feature>
<keyword evidence="1" id="KW-0802">TPR repeat</keyword>
<feature type="repeat" description="TPR" evidence="1">
    <location>
        <begin position="19"/>
        <end position="52"/>
    </location>
</feature>
<dbReference type="Pfam" id="PF13432">
    <property type="entry name" value="TPR_16"/>
    <property type="match status" value="1"/>
</dbReference>
<keyword evidence="3" id="KW-1185">Reference proteome</keyword>
<dbReference type="SUPFAM" id="SSF48452">
    <property type="entry name" value="TPR-like"/>
    <property type="match status" value="1"/>
</dbReference>
<gene>
    <name evidence="2" type="ORF">ACFSJS_06430</name>
</gene>
<dbReference type="RefSeq" id="WP_380897701.1">
    <property type="nucleotide sequence ID" value="NZ_JBHUFU010000003.1"/>
</dbReference>
<organism evidence="2 3">
    <name type="scientific">Streptomyces desertarenae</name>
    <dbReference type="NCBI Taxonomy" id="2666184"/>
    <lineage>
        <taxon>Bacteria</taxon>
        <taxon>Bacillati</taxon>
        <taxon>Actinomycetota</taxon>
        <taxon>Actinomycetes</taxon>
        <taxon>Kitasatosporales</taxon>
        <taxon>Streptomycetaceae</taxon>
        <taxon>Streptomyces</taxon>
    </lineage>
</organism>
<dbReference type="InterPro" id="IPR011990">
    <property type="entry name" value="TPR-like_helical_dom_sf"/>
</dbReference>
<dbReference type="SMART" id="SM00028">
    <property type="entry name" value="TPR"/>
    <property type="match status" value="3"/>
</dbReference>
<dbReference type="Pfam" id="PF13181">
    <property type="entry name" value="TPR_8"/>
    <property type="match status" value="1"/>
</dbReference>
<dbReference type="Proteomes" id="UP001597365">
    <property type="component" value="Unassembled WGS sequence"/>
</dbReference>
<proteinExistence type="predicted"/>
<protein>
    <submittedName>
        <fullName evidence="2">Tetratricopeptide repeat protein</fullName>
    </submittedName>
</protein>
<evidence type="ECO:0000313" key="2">
    <source>
        <dbReference type="EMBL" id="MFD1829297.1"/>
    </source>
</evidence>
<evidence type="ECO:0000256" key="1">
    <source>
        <dbReference type="PROSITE-ProRule" id="PRU00339"/>
    </source>
</evidence>
<name>A0ABW4PGL1_9ACTN</name>
<evidence type="ECO:0000313" key="3">
    <source>
        <dbReference type="Proteomes" id="UP001597365"/>
    </source>
</evidence>
<comment type="caution">
    <text evidence="2">The sequence shown here is derived from an EMBL/GenBank/DDBJ whole genome shotgun (WGS) entry which is preliminary data.</text>
</comment>
<sequence length="197" mass="20882">MGLFDRLRRKGNDAGELAAELLFEQGKKAFDRGDYRRAADAFASSIRLQSDVPNSHFLLGACLFRLGETAAAVKPLSQCLGLDPDHAEARNALGMTLGRLGRHEEADIHLAKAAYLGHVQAPGTLAKMGVDFCRTCAAPVYSTAESDADVVIVPPEIGWKCAACRTVGCGRCVTGNGTSTVGPRCPHCSGPLVQLTK</sequence>
<accession>A0ABW4PGL1</accession>
<dbReference type="EMBL" id="JBHUFU010000003">
    <property type="protein sequence ID" value="MFD1829297.1"/>
    <property type="molecule type" value="Genomic_DNA"/>
</dbReference>
<dbReference type="Gene3D" id="1.25.40.10">
    <property type="entry name" value="Tetratricopeptide repeat domain"/>
    <property type="match status" value="1"/>
</dbReference>
<dbReference type="PROSITE" id="PS50005">
    <property type="entry name" value="TPR"/>
    <property type="match status" value="2"/>
</dbReference>
<dbReference type="InterPro" id="IPR019734">
    <property type="entry name" value="TPR_rpt"/>
</dbReference>